<accession>A0AAN6LMH1</accession>
<organism evidence="2 3">
    <name type="scientific">Pseudopithomyces chartarum</name>
    <dbReference type="NCBI Taxonomy" id="1892770"/>
    <lineage>
        <taxon>Eukaryota</taxon>
        <taxon>Fungi</taxon>
        <taxon>Dikarya</taxon>
        <taxon>Ascomycota</taxon>
        <taxon>Pezizomycotina</taxon>
        <taxon>Dothideomycetes</taxon>
        <taxon>Pleosporomycetidae</taxon>
        <taxon>Pleosporales</taxon>
        <taxon>Massarineae</taxon>
        <taxon>Didymosphaeriaceae</taxon>
        <taxon>Pseudopithomyces</taxon>
    </lineage>
</organism>
<reference evidence="2 3" key="1">
    <citation type="submission" date="2021-02" db="EMBL/GenBank/DDBJ databases">
        <title>Genome assembly of Pseudopithomyces chartarum.</title>
        <authorList>
            <person name="Jauregui R."/>
            <person name="Singh J."/>
            <person name="Voisey C."/>
        </authorList>
    </citation>
    <scope>NUCLEOTIDE SEQUENCE [LARGE SCALE GENOMIC DNA]</scope>
    <source>
        <strain evidence="2 3">AGR01</strain>
    </source>
</reference>
<dbReference type="InterPro" id="IPR010730">
    <property type="entry name" value="HET"/>
</dbReference>
<dbReference type="AlphaFoldDB" id="A0AAN6LMH1"/>
<evidence type="ECO:0000313" key="2">
    <source>
        <dbReference type="EMBL" id="KAK3197784.1"/>
    </source>
</evidence>
<feature type="domain" description="Heterokaryon incompatibility" evidence="1">
    <location>
        <begin position="413"/>
        <end position="566"/>
    </location>
</feature>
<proteinExistence type="predicted"/>
<evidence type="ECO:0000313" key="3">
    <source>
        <dbReference type="Proteomes" id="UP001280581"/>
    </source>
</evidence>
<keyword evidence="3" id="KW-1185">Reference proteome</keyword>
<name>A0AAN6LMH1_9PLEO</name>
<sequence length="790" mass="89077">MEDYVASPSSQSSRFSTRKTWVTSYGLIDVEPGHRGKTAINIKTDLEIELEQISEGLILAAKGFDEIPTPTLAQIASQGGDTEDDCVTDIRSTLLLKYPANSWPNLASAQEKPSKPIVKKTPVENILHQLKTGQPSDNPLVNAWGFGSKGTNASQPLTFQERMNMSMKREPAFCSTCYCLDVRKVPVDNEKQWTTNLEGGIIDFEDKNDDLHMRREYNIPAGHVTRELFIKNTELEASARGGCVFCRVVAETLGSFRNTWKTQESFISLHLATDLPVVVCWQKGTRYDTGPVWEDSLEAVHKYDFNIHVPDYSKPMESDLEFEIYCPDHSKVLKVQGVLSYWTAQIGLSKDSATHAGDISCFNFISSHVTTCLRTHPDCGPRKPRLPDRVLHIAPNNTGIIKLIETQEIRAQYIALSYCWGPTDSDTFLTNAATLSARKAGFTIDDLPRLFVGVINIARMLGIAYVWIDRLCIIQGDTEDFATQAPKMGEYYGKATLTIAAASASSEEDDLLIDRDMEWASKTITVQVAQLGSFDLHYRERPHILGSEFHGGYYGKISTRAWTWQERLLAARTIFFTPSGLKFECHQHSIWETFPEHLTAPSWSSQLERFTDKSWSTLIQEFTKRNITRSSDRLPAITSVMTRIAETHVSRTPLWGMWRETLHTGIMWSVDGRGKYSGLHACHVHPERRAPSWSWASVEGPVQYDNHELYTTGERTFHILDLDAETDMLKIVVHAIMVTIKCEIETESNGELSYHYSCMSVRERDAELDLGNPFGSPVRVDVALRPICLL</sequence>
<dbReference type="Proteomes" id="UP001280581">
    <property type="component" value="Unassembled WGS sequence"/>
</dbReference>
<gene>
    <name evidence="2" type="ORF">GRF29_216g1275863</name>
</gene>
<comment type="caution">
    <text evidence="2">The sequence shown here is derived from an EMBL/GenBank/DDBJ whole genome shotgun (WGS) entry which is preliminary data.</text>
</comment>
<protein>
    <recommendedName>
        <fullName evidence="1">Heterokaryon incompatibility domain-containing protein</fullName>
    </recommendedName>
</protein>
<dbReference type="Pfam" id="PF06985">
    <property type="entry name" value="HET"/>
    <property type="match status" value="1"/>
</dbReference>
<dbReference type="EMBL" id="WVTA01000018">
    <property type="protein sequence ID" value="KAK3197784.1"/>
    <property type="molecule type" value="Genomic_DNA"/>
</dbReference>
<dbReference type="PANTHER" id="PTHR33112">
    <property type="entry name" value="DOMAIN PROTEIN, PUTATIVE-RELATED"/>
    <property type="match status" value="1"/>
</dbReference>
<dbReference type="PANTHER" id="PTHR33112:SF16">
    <property type="entry name" value="HETEROKARYON INCOMPATIBILITY DOMAIN-CONTAINING PROTEIN"/>
    <property type="match status" value="1"/>
</dbReference>
<evidence type="ECO:0000259" key="1">
    <source>
        <dbReference type="Pfam" id="PF06985"/>
    </source>
</evidence>